<reference evidence="1 2" key="1">
    <citation type="journal article" date="2019" name="Genome Biol. Evol.">
        <title>Insights into the evolution of the New World diploid cottons (Gossypium, subgenus Houzingenia) based on genome sequencing.</title>
        <authorList>
            <person name="Grover C.E."/>
            <person name="Arick M.A. 2nd"/>
            <person name="Thrash A."/>
            <person name="Conover J.L."/>
            <person name="Sanders W.S."/>
            <person name="Peterson D.G."/>
            <person name="Frelichowski J.E."/>
            <person name="Scheffler J.A."/>
            <person name="Scheffler B.E."/>
            <person name="Wendel J.F."/>
        </authorList>
    </citation>
    <scope>NUCLEOTIDE SEQUENCE [LARGE SCALE GENOMIC DNA]</scope>
    <source>
        <strain evidence="1">157</strain>
        <tissue evidence="1">Leaf</tissue>
    </source>
</reference>
<gene>
    <name evidence="1" type="ORF">Golob_027726</name>
</gene>
<comment type="caution">
    <text evidence="1">The sequence shown here is derived from an EMBL/GenBank/DDBJ whole genome shotgun (WGS) entry which is preliminary data.</text>
</comment>
<dbReference type="AlphaFoldDB" id="A0A7J8NHS6"/>
<dbReference type="EMBL" id="JABEZX010347133">
    <property type="protein sequence ID" value="MBA0576393.1"/>
    <property type="molecule type" value="Genomic_DNA"/>
</dbReference>
<sequence>MSRKHSADRRTLASDPI</sequence>
<dbReference type="Proteomes" id="UP000593572">
    <property type="component" value="Unassembled WGS sequence"/>
</dbReference>
<organism evidence="1 2">
    <name type="scientific">Gossypium lobatum</name>
    <dbReference type="NCBI Taxonomy" id="34289"/>
    <lineage>
        <taxon>Eukaryota</taxon>
        <taxon>Viridiplantae</taxon>
        <taxon>Streptophyta</taxon>
        <taxon>Embryophyta</taxon>
        <taxon>Tracheophyta</taxon>
        <taxon>Spermatophyta</taxon>
        <taxon>Magnoliopsida</taxon>
        <taxon>eudicotyledons</taxon>
        <taxon>Gunneridae</taxon>
        <taxon>Pentapetalae</taxon>
        <taxon>rosids</taxon>
        <taxon>malvids</taxon>
        <taxon>Malvales</taxon>
        <taxon>Malvaceae</taxon>
        <taxon>Malvoideae</taxon>
        <taxon>Gossypium</taxon>
    </lineage>
</organism>
<accession>A0A7J8NHS6</accession>
<keyword evidence="2" id="KW-1185">Reference proteome</keyword>
<evidence type="ECO:0000313" key="2">
    <source>
        <dbReference type="Proteomes" id="UP000593572"/>
    </source>
</evidence>
<name>A0A7J8NHS6_9ROSI</name>
<proteinExistence type="predicted"/>
<protein>
    <submittedName>
        <fullName evidence="1">Uncharacterized protein</fullName>
    </submittedName>
</protein>
<evidence type="ECO:0000313" key="1">
    <source>
        <dbReference type="EMBL" id="MBA0576393.1"/>
    </source>
</evidence>